<keyword evidence="1" id="KW-0175">Coiled coil</keyword>
<dbReference type="SUPFAM" id="SSF48452">
    <property type="entry name" value="TPR-like"/>
    <property type="match status" value="1"/>
</dbReference>
<reference evidence="3" key="1">
    <citation type="submission" date="2022-03" db="EMBL/GenBank/DDBJ databases">
        <authorList>
            <person name="Woo C.Y."/>
        </authorList>
    </citation>
    <scope>NUCLEOTIDE SEQUENCE</scope>
    <source>
        <strain evidence="3">CYS-01</strain>
    </source>
</reference>
<dbReference type="EMBL" id="JALGBH010000002">
    <property type="protein sequence ID" value="MCJ0743858.1"/>
    <property type="molecule type" value="Genomic_DNA"/>
</dbReference>
<dbReference type="InterPro" id="IPR016032">
    <property type="entry name" value="Sig_transdc_resp-reg_C-effctor"/>
</dbReference>
<evidence type="ECO:0000313" key="3">
    <source>
        <dbReference type="EMBL" id="MCJ0743858.1"/>
    </source>
</evidence>
<dbReference type="Gene3D" id="1.10.10.10">
    <property type="entry name" value="Winged helix-like DNA-binding domain superfamily/Winged helix DNA-binding domain"/>
    <property type="match status" value="1"/>
</dbReference>
<dbReference type="InterPro" id="IPR011990">
    <property type="entry name" value="TPR-like_helical_dom_sf"/>
</dbReference>
<dbReference type="Gene3D" id="1.25.40.10">
    <property type="entry name" value="Tetratricopeptide repeat domain"/>
    <property type="match status" value="2"/>
</dbReference>
<comment type="caution">
    <text evidence="3">The sequence shown here is derived from an EMBL/GenBank/DDBJ whole genome shotgun (WGS) entry which is preliminary data.</text>
</comment>
<sequence>MRLSLVLFIFMVFAWSTGLAQERYVEAFADAWSKTGTSQTDHAENTYTILRKEFNAKSLVRFVDQFKIYLQKNPDERLKARLWMFDVLGRRGFKIRLQRQDTLKVTEAIKLARNLKDDQLLAEIYALAADMDYEGGCLLYNLKALEIQKRIGHKYFSYVQNRFLGASLALYKTKDFLESIKYGQQCLAFKHIKVHEWDPKVYIFQLDVMGASYLALKQYDKAINYYEQILDTLHKKPLPAGTQELWQAIAKGNIGKCLFYQGNTNQALPLINEQLKAGIKYNQPNNVAIAQNARAEIFLSQKQYQPALTAFRAAFGAALASEKLDDQIKALKGMATIYTYLEQTDSSLYYQNRYGHYLQKEEQMLNNSKLSAINAKILFDHTQRNLEEANTSIQKLKQTRTAIIIAIVLLSIIGWLLYNRQALKARLEKQKRIFEGLQAKAEVDKAKKSLQHFRNQMLEKDKLIVNLSQSLQKSMLQNNLDETLIGKKLWAYVLVTDAEWENFRNDFNKAYPVFYPRLHAVLPSLTAAEERLASLMFLQMDNKEIAGTLGIAADSVARSKRRLKNKLSLNEGETLESYILSLV</sequence>
<keyword evidence="4" id="KW-1185">Reference proteome</keyword>
<keyword evidence="2" id="KW-0812">Transmembrane</keyword>
<feature type="coiled-coil region" evidence="1">
    <location>
        <begin position="379"/>
        <end position="440"/>
    </location>
</feature>
<dbReference type="InterPro" id="IPR036388">
    <property type="entry name" value="WH-like_DNA-bd_sf"/>
</dbReference>
<name>A0ABS9ZZX1_9SPHI</name>
<evidence type="ECO:0000256" key="1">
    <source>
        <dbReference type="SAM" id="Coils"/>
    </source>
</evidence>
<organism evidence="3 4">
    <name type="scientific">Pedobacter montanisoli</name>
    <dbReference type="NCBI Taxonomy" id="2923277"/>
    <lineage>
        <taxon>Bacteria</taxon>
        <taxon>Pseudomonadati</taxon>
        <taxon>Bacteroidota</taxon>
        <taxon>Sphingobacteriia</taxon>
        <taxon>Sphingobacteriales</taxon>
        <taxon>Sphingobacteriaceae</taxon>
        <taxon>Pedobacter</taxon>
    </lineage>
</organism>
<dbReference type="Proteomes" id="UP001165460">
    <property type="component" value="Unassembled WGS sequence"/>
</dbReference>
<feature type="transmembrane region" description="Helical" evidence="2">
    <location>
        <begin position="401"/>
        <end position="418"/>
    </location>
</feature>
<dbReference type="SUPFAM" id="SSF46894">
    <property type="entry name" value="C-terminal effector domain of the bipartite response regulators"/>
    <property type="match status" value="1"/>
</dbReference>
<evidence type="ECO:0000256" key="2">
    <source>
        <dbReference type="SAM" id="Phobius"/>
    </source>
</evidence>
<dbReference type="SMART" id="SM00028">
    <property type="entry name" value="TPR"/>
    <property type="match status" value="3"/>
</dbReference>
<evidence type="ECO:0008006" key="5">
    <source>
        <dbReference type="Google" id="ProtNLM"/>
    </source>
</evidence>
<dbReference type="InterPro" id="IPR019734">
    <property type="entry name" value="TPR_rpt"/>
</dbReference>
<keyword evidence="2" id="KW-0472">Membrane</keyword>
<evidence type="ECO:0000313" key="4">
    <source>
        <dbReference type="Proteomes" id="UP001165460"/>
    </source>
</evidence>
<keyword evidence="2" id="KW-1133">Transmembrane helix</keyword>
<dbReference type="RefSeq" id="WP_243363190.1">
    <property type="nucleotide sequence ID" value="NZ_JALGBH010000002.1"/>
</dbReference>
<gene>
    <name evidence="3" type="ORF">MMF97_14155</name>
</gene>
<protein>
    <recommendedName>
        <fullName evidence="5">HTH luxR-type domain-containing protein</fullName>
    </recommendedName>
</protein>
<proteinExistence type="predicted"/>
<accession>A0ABS9ZZX1</accession>